<name>A0A1F6VQU4_9BACT</name>
<dbReference type="Pfam" id="PF07866">
    <property type="entry name" value="DUF1653"/>
    <property type="match status" value="1"/>
</dbReference>
<sequence>MEIEAGQIYKHYKGDAYKIITLAKHSETEEWMIVYERLTDTVHSGYKIWARPQAMFFDHVEKDGYSGPRFEYVSE</sequence>
<dbReference type="AlphaFoldDB" id="A0A1F6VQU4"/>
<dbReference type="EMBL" id="MFUC01000013">
    <property type="protein sequence ID" value="OGI72030.1"/>
    <property type="molecule type" value="Genomic_DNA"/>
</dbReference>
<dbReference type="Gene3D" id="2.30.30.320">
    <property type="entry name" value="DUF1653-like domain"/>
    <property type="match status" value="1"/>
</dbReference>
<feature type="domain" description="DUF1653" evidence="1">
    <location>
        <begin position="8"/>
        <end position="72"/>
    </location>
</feature>
<dbReference type="InterPro" id="IPR037135">
    <property type="entry name" value="DUF1653-like_dom_sf"/>
</dbReference>
<dbReference type="InterPro" id="IPR023387">
    <property type="entry name" value="DUF1653-like_dom"/>
</dbReference>
<protein>
    <recommendedName>
        <fullName evidence="1">DUF1653 domain-containing protein</fullName>
    </recommendedName>
</protein>
<dbReference type="STRING" id="1801752.A3J61_01475"/>
<accession>A0A1F6VQU4</accession>
<proteinExistence type="predicted"/>
<evidence type="ECO:0000313" key="2">
    <source>
        <dbReference type="EMBL" id="OGI72030.1"/>
    </source>
</evidence>
<comment type="caution">
    <text evidence="2">The sequence shown here is derived from an EMBL/GenBank/DDBJ whole genome shotgun (WGS) entry which is preliminary data.</text>
</comment>
<reference evidence="2 3" key="1">
    <citation type="journal article" date="2016" name="Nat. Commun.">
        <title>Thousands of microbial genomes shed light on interconnected biogeochemical processes in an aquifer system.</title>
        <authorList>
            <person name="Anantharaman K."/>
            <person name="Brown C.T."/>
            <person name="Hug L.A."/>
            <person name="Sharon I."/>
            <person name="Castelle C.J."/>
            <person name="Probst A.J."/>
            <person name="Thomas B.C."/>
            <person name="Singh A."/>
            <person name="Wilkins M.J."/>
            <person name="Karaoz U."/>
            <person name="Brodie E.L."/>
            <person name="Williams K.H."/>
            <person name="Hubbard S.S."/>
            <person name="Banfield J.F."/>
        </authorList>
    </citation>
    <scope>NUCLEOTIDE SEQUENCE [LARGE SCALE GENOMIC DNA]</scope>
</reference>
<dbReference type="Proteomes" id="UP000179686">
    <property type="component" value="Unassembled WGS sequence"/>
</dbReference>
<organism evidence="2 3">
    <name type="scientific">Candidatus Nomurabacteria bacterium RIFCSPHIGHO2_02_FULL_38_15</name>
    <dbReference type="NCBI Taxonomy" id="1801752"/>
    <lineage>
        <taxon>Bacteria</taxon>
        <taxon>Candidatus Nomuraibacteriota</taxon>
    </lineage>
</organism>
<gene>
    <name evidence="2" type="ORF">A3J61_01475</name>
</gene>
<evidence type="ECO:0000313" key="3">
    <source>
        <dbReference type="Proteomes" id="UP000179686"/>
    </source>
</evidence>
<evidence type="ECO:0000259" key="1">
    <source>
        <dbReference type="Pfam" id="PF07866"/>
    </source>
</evidence>